<dbReference type="Proteomes" id="UP001336835">
    <property type="component" value="Unassembled WGS sequence"/>
</dbReference>
<name>A0ABU7I5W1_9SPHI</name>
<dbReference type="RefSeq" id="WP_330107210.1">
    <property type="nucleotide sequence ID" value="NZ_JAZDQT010000001.1"/>
</dbReference>
<sequence length="251" mass="28507">MAKFQRLSRSGSQNFAVNSKRAFNPLFSLNDFLPQAFDFAYAMCFTDGHHRNIRSGGQIHRSQGELFINTLQGKLAEFGIYRKFSEHGITLPPPDLNVMGKGIWDNGDFDCLGYKLSIKSAAHFSNLMLLETKDWDEEAHYIPDGSSYDFFILCRIKPDGKALFGHHPLLAPNKPPYEALKALFLAENWEFDIAGCIGKGELKELIKREYILPQKALLNGKIIMDARNYYAQSGDMHTFEQLLQRLNPAIP</sequence>
<evidence type="ECO:0000313" key="2">
    <source>
        <dbReference type="Proteomes" id="UP001336835"/>
    </source>
</evidence>
<evidence type="ECO:0000313" key="1">
    <source>
        <dbReference type="EMBL" id="MEE1944851.1"/>
    </source>
</evidence>
<gene>
    <name evidence="1" type="ORF">VRU48_07025</name>
</gene>
<protein>
    <recommendedName>
        <fullName evidence="3">Restriction endonuclease</fullName>
    </recommendedName>
</protein>
<comment type="caution">
    <text evidence="1">The sequence shown here is derived from an EMBL/GenBank/DDBJ whole genome shotgun (WGS) entry which is preliminary data.</text>
</comment>
<accession>A0ABU7I5W1</accession>
<reference evidence="1 2" key="1">
    <citation type="submission" date="2024-01" db="EMBL/GenBank/DDBJ databases">
        <title>Pedobacter sp. nov., isolated from fresh soil.</title>
        <authorList>
            <person name="Le N.T.T."/>
        </authorList>
    </citation>
    <scope>NUCLEOTIDE SEQUENCE [LARGE SCALE GENOMIC DNA]</scope>
    <source>
        <strain evidence="1 2">KR3-3</strain>
    </source>
</reference>
<dbReference type="EMBL" id="JAZDQT010000001">
    <property type="protein sequence ID" value="MEE1944851.1"/>
    <property type="molecule type" value="Genomic_DNA"/>
</dbReference>
<keyword evidence="2" id="KW-1185">Reference proteome</keyword>
<organism evidence="1 2">
    <name type="scientific">Pedobacter albus</name>
    <dbReference type="NCBI Taxonomy" id="3113905"/>
    <lineage>
        <taxon>Bacteria</taxon>
        <taxon>Pseudomonadati</taxon>
        <taxon>Bacteroidota</taxon>
        <taxon>Sphingobacteriia</taxon>
        <taxon>Sphingobacteriales</taxon>
        <taxon>Sphingobacteriaceae</taxon>
        <taxon>Pedobacter</taxon>
    </lineage>
</organism>
<proteinExistence type="predicted"/>
<evidence type="ECO:0008006" key="3">
    <source>
        <dbReference type="Google" id="ProtNLM"/>
    </source>
</evidence>